<proteinExistence type="predicted"/>
<sequence>MRLAAGRPLSLTRLGCKEALSRRDKSSKRVSAFRVALSASRQMNLLIGARPKLQLRSKISRRALREITRGCGCTLRAAGNDTAAVPRKKMLDTRLAGRVKRTPSRAPSPLPPPPPRSPETKRALARHRW</sequence>
<feature type="compositionally biased region" description="Pro residues" evidence="1">
    <location>
        <begin position="106"/>
        <end position="117"/>
    </location>
</feature>
<keyword evidence="3" id="KW-1185">Reference proteome</keyword>
<organism evidence="2 3">
    <name type="scientific">Cardiocondyla obscurior</name>
    <dbReference type="NCBI Taxonomy" id="286306"/>
    <lineage>
        <taxon>Eukaryota</taxon>
        <taxon>Metazoa</taxon>
        <taxon>Ecdysozoa</taxon>
        <taxon>Arthropoda</taxon>
        <taxon>Hexapoda</taxon>
        <taxon>Insecta</taxon>
        <taxon>Pterygota</taxon>
        <taxon>Neoptera</taxon>
        <taxon>Endopterygota</taxon>
        <taxon>Hymenoptera</taxon>
        <taxon>Apocrita</taxon>
        <taxon>Aculeata</taxon>
        <taxon>Formicoidea</taxon>
        <taxon>Formicidae</taxon>
        <taxon>Myrmicinae</taxon>
        <taxon>Cardiocondyla</taxon>
    </lineage>
</organism>
<dbReference type="AlphaFoldDB" id="A0AAW2EG39"/>
<accession>A0AAW2EG39</accession>
<gene>
    <name evidence="2" type="ORF">PUN28_018166</name>
</gene>
<evidence type="ECO:0000256" key="1">
    <source>
        <dbReference type="SAM" id="MobiDB-lite"/>
    </source>
</evidence>
<name>A0AAW2EG39_9HYME</name>
<dbReference type="Proteomes" id="UP001430953">
    <property type="component" value="Unassembled WGS sequence"/>
</dbReference>
<feature type="region of interest" description="Disordered" evidence="1">
    <location>
        <begin position="84"/>
        <end position="129"/>
    </location>
</feature>
<dbReference type="EMBL" id="JADYXP020000022">
    <property type="protein sequence ID" value="KAL0102669.1"/>
    <property type="molecule type" value="Genomic_DNA"/>
</dbReference>
<protein>
    <submittedName>
        <fullName evidence="2">Uncharacterized protein</fullName>
    </submittedName>
</protein>
<evidence type="ECO:0000313" key="3">
    <source>
        <dbReference type="Proteomes" id="UP001430953"/>
    </source>
</evidence>
<evidence type="ECO:0000313" key="2">
    <source>
        <dbReference type="EMBL" id="KAL0102669.1"/>
    </source>
</evidence>
<reference evidence="2 3" key="1">
    <citation type="submission" date="2023-03" db="EMBL/GenBank/DDBJ databases">
        <title>High recombination rates correlate with genetic variation in Cardiocondyla obscurior ants.</title>
        <authorList>
            <person name="Errbii M."/>
        </authorList>
    </citation>
    <scope>NUCLEOTIDE SEQUENCE [LARGE SCALE GENOMIC DNA]</scope>
    <source>
        <strain evidence="2">Alpha-2009</strain>
        <tissue evidence="2">Whole body</tissue>
    </source>
</reference>
<comment type="caution">
    <text evidence="2">The sequence shown here is derived from an EMBL/GenBank/DDBJ whole genome shotgun (WGS) entry which is preliminary data.</text>
</comment>